<proteinExistence type="predicted"/>
<reference evidence="1 2" key="1">
    <citation type="submission" date="2020-11" db="EMBL/GenBank/DDBJ databases">
        <authorList>
            <person name="Kim M.K."/>
        </authorList>
    </citation>
    <scope>NUCLEOTIDE SEQUENCE [LARGE SCALE GENOMIC DNA]</scope>
    <source>
        <strain evidence="1 2">BT439</strain>
    </source>
</reference>
<dbReference type="AlphaFoldDB" id="A0A931BBS2"/>
<accession>A0A931BBS2</accession>
<dbReference type="EMBL" id="JADQDP010000001">
    <property type="protein sequence ID" value="MBF9140844.1"/>
    <property type="molecule type" value="Genomic_DNA"/>
</dbReference>
<dbReference type="Proteomes" id="UP000645610">
    <property type="component" value="Unassembled WGS sequence"/>
</dbReference>
<dbReference type="RefSeq" id="WP_196285180.1">
    <property type="nucleotide sequence ID" value="NZ_JADQDP010000001.1"/>
</dbReference>
<organism evidence="1 2">
    <name type="scientific">Hymenobacter properus</name>
    <dbReference type="NCBI Taxonomy" id="2791026"/>
    <lineage>
        <taxon>Bacteria</taxon>
        <taxon>Pseudomonadati</taxon>
        <taxon>Bacteroidota</taxon>
        <taxon>Cytophagia</taxon>
        <taxon>Cytophagales</taxon>
        <taxon>Hymenobacteraceae</taxon>
        <taxon>Hymenobacter</taxon>
    </lineage>
</organism>
<name>A0A931BBS2_9BACT</name>
<sequence length="127" mass="14356">MKKLRDDECIHEQYTIPIFEVKLHVLVANDMAAAWGILWPEIGLPDPAAFGLFWFEESTRTAYMGLRGDANAQTVAHEALHITHAILENIGHKPSYTNSEIECYLLGYIVNLATPTKKDKRIKHPAL</sequence>
<gene>
    <name evidence="1" type="ORF">I2I01_04315</name>
</gene>
<protein>
    <submittedName>
        <fullName evidence="1">Uncharacterized protein</fullName>
    </submittedName>
</protein>
<comment type="caution">
    <text evidence="1">The sequence shown here is derived from an EMBL/GenBank/DDBJ whole genome shotgun (WGS) entry which is preliminary data.</text>
</comment>
<evidence type="ECO:0000313" key="2">
    <source>
        <dbReference type="Proteomes" id="UP000645610"/>
    </source>
</evidence>
<keyword evidence="2" id="KW-1185">Reference proteome</keyword>
<evidence type="ECO:0000313" key="1">
    <source>
        <dbReference type="EMBL" id="MBF9140844.1"/>
    </source>
</evidence>